<dbReference type="AlphaFoldDB" id="V2YHH3"/>
<name>V2YHH3_MONRO</name>
<protein>
    <submittedName>
        <fullName evidence="1">Uncharacterized protein</fullName>
    </submittedName>
</protein>
<dbReference type="KEGG" id="mrr:Moror_9561"/>
<dbReference type="OrthoDB" id="3071152at2759"/>
<comment type="caution">
    <text evidence="1">The sequence shown here is derived from an EMBL/GenBank/DDBJ whole genome shotgun (WGS) entry which is preliminary data.</text>
</comment>
<accession>V2YHH3</accession>
<sequence>MAAEYKEGKAEGYEKGWSVGFAEGSQALCVEAEQELHYKHHAYYKEGFEPGMKAWPTGASIAVDTSDLILPTLHTSCSTQIATDTLLYTSSSTQTTSEALAPSSSSDLLPSSLNWAEEADTIPPAVLISCLWPTHNLTALCSNSASQQPFSSLQ</sequence>
<organism evidence="1 2">
    <name type="scientific">Moniliophthora roreri (strain MCA 2997)</name>
    <name type="common">Cocoa frosty pod rot fungus</name>
    <name type="synonym">Crinipellis roreri</name>
    <dbReference type="NCBI Taxonomy" id="1381753"/>
    <lineage>
        <taxon>Eukaryota</taxon>
        <taxon>Fungi</taxon>
        <taxon>Dikarya</taxon>
        <taxon>Basidiomycota</taxon>
        <taxon>Agaricomycotina</taxon>
        <taxon>Agaricomycetes</taxon>
        <taxon>Agaricomycetidae</taxon>
        <taxon>Agaricales</taxon>
        <taxon>Marasmiineae</taxon>
        <taxon>Marasmiaceae</taxon>
        <taxon>Moniliophthora</taxon>
    </lineage>
</organism>
<evidence type="ECO:0000313" key="2">
    <source>
        <dbReference type="Proteomes" id="UP000017559"/>
    </source>
</evidence>
<dbReference type="Proteomes" id="UP000017559">
    <property type="component" value="Unassembled WGS sequence"/>
</dbReference>
<proteinExistence type="predicted"/>
<dbReference type="HOGENOM" id="CLU_1704695_0_0_1"/>
<gene>
    <name evidence="1" type="ORF">Moror_9561</name>
</gene>
<reference evidence="1 2" key="1">
    <citation type="journal article" date="2014" name="BMC Genomics">
        <title>Genome and secretome analysis of the hemibiotrophic fungal pathogen, Moniliophthora roreri, which causes frosty pod rot disease of cacao: mechanisms of the biotrophic and necrotrophic phases.</title>
        <authorList>
            <person name="Meinhardt L.W."/>
            <person name="Costa G.G.L."/>
            <person name="Thomazella D.P.T."/>
            <person name="Teixeira P.J.P.L."/>
            <person name="Carazzolle M.F."/>
            <person name="Schuster S.C."/>
            <person name="Carlson J.E."/>
            <person name="Guiltinan M.J."/>
            <person name="Mieczkowski P."/>
            <person name="Farmer A."/>
            <person name="Ramaraj T."/>
            <person name="Crozier J."/>
            <person name="Davis R.E."/>
            <person name="Shao J."/>
            <person name="Melnick R.L."/>
            <person name="Pereira G.A.G."/>
            <person name="Bailey B.A."/>
        </authorList>
    </citation>
    <scope>NUCLEOTIDE SEQUENCE [LARGE SCALE GENOMIC DNA]</scope>
    <source>
        <strain evidence="1 2">MCA 2997</strain>
    </source>
</reference>
<dbReference type="EMBL" id="AWSO01000376">
    <property type="protein sequence ID" value="ESK91119.1"/>
    <property type="molecule type" value="Genomic_DNA"/>
</dbReference>
<keyword evidence="2" id="KW-1185">Reference proteome</keyword>
<evidence type="ECO:0000313" key="1">
    <source>
        <dbReference type="EMBL" id="ESK91119.1"/>
    </source>
</evidence>